<keyword evidence="1" id="KW-1133">Transmembrane helix</keyword>
<protein>
    <submittedName>
        <fullName evidence="2">Uncharacterized protein</fullName>
    </submittedName>
</protein>
<organism evidence="2 3">
    <name type="scientific">Hansschlegelia plantiphila</name>
    <dbReference type="NCBI Taxonomy" id="374655"/>
    <lineage>
        <taxon>Bacteria</taxon>
        <taxon>Pseudomonadati</taxon>
        <taxon>Pseudomonadota</taxon>
        <taxon>Alphaproteobacteria</taxon>
        <taxon>Hyphomicrobiales</taxon>
        <taxon>Methylopilaceae</taxon>
        <taxon>Hansschlegelia</taxon>
    </lineage>
</organism>
<dbReference type="EMBL" id="BSFI01000007">
    <property type="protein sequence ID" value="GLK67916.1"/>
    <property type="molecule type" value="Genomic_DNA"/>
</dbReference>
<evidence type="ECO:0000256" key="1">
    <source>
        <dbReference type="SAM" id="Phobius"/>
    </source>
</evidence>
<evidence type="ECO:0000313" key="3">
    <source>
        <dbReference type="Proteomes" id="UP001143372"/>
    </source>
</evidence>
<evidence type="ECO:0000313" key="2">
    <source>
        <dbReference type="EMBL" id="GLK67916.1"/>
    </source>
</evidence>
<proteinExistence type="predicted"/>
<dbReference type="RefSeq" id="WP_271168158.1">
    <property type="nucleotide sequence ID" value="NZ_BSFI01000007.1"/>
</dbReference>
<keyword evidence="3" id="KW-1185">Reference proteome</keyword>
<reference evidence="2" key="1">
    <citation type="journal article" date="2014" name="Int. J. Syst. Evol. Microbiol.">
        <title>Complete genome sequence of Corynebacterium casei LMG S-19264T (=DSM 44701T), isolated from a smear-ripened cheese.</title>
        <authorList>
            <consortium name="US DOE Joint Genome Institute (JGI-PGF)"/>
            <person name="Walter F."/>
            <person name="Albersmeier A."/>
            <person name="Kalinowski J."/>
            <person name="Ruckert C."/>
        </authorList>
    </citation>
    <scope>NUCLEOTIDE SEQUENCE</scope>
    <source>
        <strain evidence="2">VKM B-2347</strain>
    </source>
</reference>
<name>A0A9W6MVI0_9HYPH</name>
<comment type="caution">
    <text evidence="2">The sequence shown here is derived from an EMBL/GenBank/DDBJ whole genome shotgun (WGS) entry which is preliminary data.</text>
</comment>
<dbReference type="AlphaFoldDB" id="A0A9W6MVI0"/>
<feature type="transmembrane region" description="Helical" evidence="1">
    <location>
        <begin position="96"/>
        <end position="113"/>
    </location>
</feature>
<sequence length="123" mass="12355">MGHAITKSKLENAVADAAAGVIREAAIAGSTPGRSIADARRVAAEVVADPRLAAALEPVSRVQSQTIRGIVVAAGAPLIVAIGRIAGVEIVDGDAATLVSTLVSLAGAAYAWYGRETTTRPLA</sequence>
<reference evidence="2" key="2">
    <citation type="submission" date="2023-01" db="EMBL/GenBank/DDBJ databases">
        <authorList>
            <person name="Sun Q."/>
            <person name="Evtushenko L."/>
        </authorList>
    </citation>
    <scope>NUCLEOTIDE SEQUENCE</scope>
    <source>
        <strain evidence="2">VKM B-2347</strain>
    </source>
</reference>
<accession>A0A9W6MVI0</accession>
<keyword evidence="1" id="KW-0812">Transmembrane</keyword>
<feature type="transmembrane region" description="Helical" evidence="1">
    <location>
        <begin position="70"/>
        <end position="90"/>
    </location>
</feature>
<dbReference type="Proteomes" id="UP001143372">
    <property type="component" value="Unassembled WGS sequence"/>
</dbReference>
<keyword evidence="1" id="KW-0472">Membrane</keyword>
<gene>
    <name evidence="2" type="ORF">GCM10008179_15540</name>
</gene>